<dbReference type="InterPro" id="IPR002640">
    <property type="entry name" value="Arylesterase"/>
</dbReference>
<feature type="binding site" evidence="6">
    <location>
        <position position="51"/>
    </location>
    <ligand>
        <name>Ca(2+)</name>
        <dbReference type="ChEBI" id="CHEBI:29108"/>
        <label>1</label>
        <note>catalytic</note>
    </ligand>
</feature>
<comment type="similarity">
    <text evidence="1">Belongs to the paraoxonase family.</text>
</comment>
<keyword evidence="6" id="KW-0106">Calcium</keyword>
<proteinExistence type="inferred from homology"/>
<comment type="caution">
    <text evidence="7">The sequence shown here is derived from an EMBL/GenBank/DDBJ whole genome shotgun (WGS) entry which is preliminary data.</text>
</comment>
<dbReference type="PANTHER" id="PTHR11799:SF12">
    <property type="entry name" value="PARAOXONASE-RELATED"/>
    <property type="match status" value="1"/>
</dbReference>
<evidence type="ECO:0000256" key="3">
    <source>
        <dbReference type="ARBA" id="ARBA00023157"/>
    </source>
</evidence>
<sequence length="244" mass="27387">MLKKIIVVALLSVLAHRIFLIVRLLGFHITLYNHRPGPCRIVKGIVEGSEDMQTLKDGLTLITGGMKRFDDPSAVSEADGDVYLFDFNAPEGNAVKLEIKGDTFNKKTFNPHGISLYEDSKQGKVFVFVVNHHPEGDRIEKFTFDRITKTLTHLHSTNHETLGILNDVFAIDDTLVYATQYDFFRHRLLRKLCAYLTMKLGSVFFVDTTTGSVTTVATGFLLANGINASPDKKYIYVSHMGERS</sequence>
<evidence type="ECO:0000313" key="8">
    <source>
        <dbReference type="Proteomes" id="UP000749559"/>
    </source>
</evidence>
<protein>
    <submittedName>
        <fullName evidence="7">Uncharacterized protein</fullName>
    </submittedName>
</protein>
<reference evidence="7" key="1">
    <citation type="submission" date="2022-03" db="EMBL/GenBank/DDBJ databases">
        <authorList>
            <person name="Martin C."/>
        </authorList>
    </citation>
    <scope>NUCLEOTIDE SEQUENCE</scope>
</reference>
<dbReference type="GO" id="GO:0046872">
    <property type="term" value="F:metal ion binding"/>
    <property type="evidence" value="ECO:0007669"/>
    <property type="project" value="UniProtKB-KW"/>
</dbReference>
<evidence type="ECO:0000313" key="7">
    <source>
        <dbReference type="EMBL" id="CAH1798229.1"/>
    </source>
</evidence>
<keyword evidence="8" id="KW-1185">Reference proteome</keyword>
<dbReference type="Proteomes" id="UP000749559">
    <property type="component" value="Unassembled WGS sequence"/>
</dbReference>
<dbReference type="SUPFAM" id="SSF63829">
    <property type="entry name" value="Calcium-dependent phosphotriesterase"/>
    <property type="match status" value="1"/>
</dbReference>
<keyword evidence="3" id="KW-1015">Disulfide bond</keyword>
<feature type="binding site" evidence="6">
    <location>
        <position position="50"/>
    </location>
    <ligand>
        <name>Ca(2+)</name>
        <dbReference type="ChEBI" id="CHEBI:29108"/>
        <label>1</label>
        <note>catalytic</note>
    </ligand>
</feature>
<evidence type="ECO:0000256" key="4">
    <source>
        <dbReference type="ARBA" id="ARBA00023180"/>
    </source>
</evidence>
<dbReference type="OrthoDB" id="423498at2759"/>
<feature type="active site" description="Proton acceptor" evidence="5">
    <location>
        <position position="112"/>
    </location>
</feature>
<evidence type="ECO:0000256" key="5">
    <source>
        <dbReference type="PIRSR" id="PIRSR602640-1"/>
    </source>
</evidence>
<keyword evidence="2" id="KW-0378">Hydrolase</keyword>
<dbReference type="AlphaFoldDB" id="A0A8J1TEL8"/>
<name>A0A8J1TEL8_OWEFU</name>
<evidence type="ECO:0000256" key="6">
    <source>
        <dbReference type="PIRSR" id="PIRSR602640-2"/>
    </source>
</evidence>
<keyword evidence="4" id="KW-0325">Glycoprotein</keyword>
<organism evidence="7 8">
    <name type="scientific">Owenia fusiformis</name>
    <name type="common">Polychaete worm</name>
    <dbReference type="NCBI Taxonomy" id="6347"/>
    <lineage>
        <taxon>Eukaryota</taxon>
        <taxon>Metazoa</taxon>
        <taxon>Spiralia</taxon>
        <taxon>Lophotrochozoa</taxon>
        <taxon>Annelida</taxon>
        <taxon>Polychaeta</taxon>
        <taxon>Sedentaria</taxon>
        <taxon>Canalipalpata</taxon>
        <taxon>Sabellida</taxon>
        <taxon>Oweniida</taxon>
        <taxon>Oweniidae</taxon>
        <taxon>Owenia</taxon>
    </lineage>
</organism>
<evidence type="ECO:0000256" key="1">
    <source>
        <dbReference type="ARBA" id="ARBA00008595"/>
    </source>
</evidence>
<feature type="binding site" evidence="6">
    <location>
        <position position="114"/>
    </location>
    <ligand>
        <name>Ca(2+)</name>
        <dbReference type="ChEBI" id="CHEBI:29108"/>
        <label>1</label>
        <note>catalytic</note>
    </ligand>
</feature>
<comment type="cofactor">
    <cofactor evidence="6">
        <name>Ca(2+)</name>
        <dbReference type="ChEBI" id="CHEBI:29108"/>
    </cofactor>
    <text evidence="6">Binds 2 calcium ions per subunit.</text>
</comment>
<dbReference type="InterPro" id="IPR051288">
    <property type="entry name" value="Serum_paraoxonase/arylesterase"/>
</dbReference>
<evidence type="ECO:0000256" key="2">
    <source>
        <dbReference type="ARBA" id="ARBA00022801"/>
    </source>
</evidence>
<dbReference type="InterPro" id="IPR011042">
    <property type="entry name" value="6-blade_b-propeller_TolB-like"/>
</dbReference>
<dbReference type="Pfam" id="PF01731">
    <property type="entry name" value="Arylesterase"/>
    <property type="match status" value="1"/>
</dbReference>
<feature type="binding site" evidence="6">
    <location>
        <position position="224"/>
    </location>
    <ligand>
        <name>Ca(2+)</name>
        <dbReference type="ChEBI" id="CHEBI:29108"/>
        <label>1</label>
        <note>catalytic</note>
    </ligand>
</feature>
<dbReference type="EMBL" id="CAIIXF020000011">
    <property type="protein sequence ID" value="CAH1798229.1"/>
    <property type="molecule type" value="Genomic_DNA"/>
</dbReference>
<feature type="binding site" evidence="6">
    <location>
        <position position="166"/>
    </location>
    <ligand>
        <name>Ca(2+)</name>
        <dbReference type="ChEBI" id="CHEBI:29108"/>
        <label>1</label>
        <note>catalytic</note>
    </ligand>
</feature>
<gene>
    <name evidence="7" type="ORF">OFUS_LOCUS22395</name>
</gene>
<accession>A0A8J1TEL8</accession>
<keyword evidence="6" id="KW-0479">Metal-binding</keyword>
<dbReference type="GO" id="GO:0004064">
    <property type="term" value="F:arylesterase activity"/>
    <property type="evidence" value="ECO:0007669"/>
    <property type="project" value="InterPro"/>
</dbReference>
<feature type="binding site" evidence="6">
    <location>
        <position position="167"/>
    </location>
    <ligand>
        <name>Ca(2+)</name>
        <dbReference type="ChEBI" id="CHEBI:29108"/>
        <label>1</label>
        <note>catalytic</note>
    </ligand>
</feature>
<dbReference type="PANTHER" id="PTHR11799">
    <property type="entry name" value="PARAOXONASE"/>
    <property type="match status" value="1"/>
</dbReference>
<dbReference type="Gene3D" id="2.120.10.30">
    <property type="entry name" value="TolB, C-terminal domain"/>
    <property type="match status" value="1"/>
</dbReference>